<evidence type="ECO:0000259" key="1">
    <source>
        <dbReference type="Pfam" id="PF23019"/>
    </source>
</evidence>
<sequence>MRLLVYAPLITPRIKYIFNFMFKDILGLELEYPRNLKEFLNTDAPKLCYAKNPVQNILFFRSAGLLSDHSIKPQKIKTTTFGSQSVPFAIEGSTLPFDPFAASFYFLSRYEEYLPFDDRKGPGFRASLSLQHKLGLLETPVIDEWAIILKNILHLHFPNLKFQKRDFSFKVAYSLDTAAQSNLVPGVHQIKQAIGYMNQMVKDRFGRKRKEEQLKNIRQLIAEMQKTGHATKPEFLLPNTQQRTNWEETLTLPKSYVKLSTKNINRDYSMYYSDTPGFRAGTCSPFFWYDLQMEKQSQLKIFPFAVSYAGIATGKKTNKDPLLLLNELMDHVKLVNGSFYSLWQHKTMSIA</sequence>
<keyword evidence="3" id="KW-1185">Reference proteome</keyword>
<reference evidence="2 3" key="1">
    <citation type="submission" date="2019-11" db="EMBL/GenBank/DDBJ databases">
        <title>Description of Pedobacter sp. LMG 31462T.</title>
        <authorList>
            <person name="Carlier A."/>
            <person name="Qi S."/>
            <person name="Vandamme P."/>
        </authorList>
    </citation>
    <scope>NUCLEOTIDE SEQUENCE [LARGE SCALE GENOMIC DNA]</scope>
    <source>
        <strain evidence="2 3">LMG 31462</strain>
    </source>
</reference>
<organism evidence="2 3">
    <name type="scientific">Pedobacter gandavensis</name>
    <dbReference type="NCBI Taxonomy" id="2679963"/>
    <lineage>
        <taxon>Bacteria</taxon>
        <taxon>Pseudomonadati</taxon>
        <taxon>Bacteroidota</taxon>
        <taxon>Sphingobacteriia</taxon>
        <taxon>Sphingobacteriales</taxon>
        <taxon>Sphingobacteriaceae</taxon>
        <taxon>Pedobacter</taxon>
    </lineage>
</organism>
<comment type="caution">
    <text evidence="2">The sequence shown here is derived from an EMBL/GenBank/DDBJ whole genome shotgun (WGS) entry which is preliminary data.</text>
</comment>
<dbReference type="Proteomes" id="UP000636110">
    <property type="component" value="Unassembled WGS sequence"/>
</dbReference>
<gene>
    <name evidence="2" type="ORF">GM920_13780</name>
</gene>
<dbReference type="Pfam" id="PF23019">
    <property type="entry name" value="DUF7033"/>
    <property type="match status" value="1"/>
</dbReference>
<dbReference type="InterPro" id="IPR054297">
    <property type="entry name" value="DUF7033"/>
</dbReference>
<dbReference type="EMBL" id="WNXC01000004">
    <property type="protein sequence ID" value="MBB2149967.1"/>
    <property type="molecule type" value="Genomic_DNA"/>
</dbReference>
<accession>A0ABR6EY57</accession>
<feature type="domain" description="DUF7033" evidence="1">
    <location>
        <begin position="95"/>
        <end position="179"/>
    </location>
</feature>
<evidence type="ECO:0000313" key="3">
    <source>
        <dbReference type="Proteomes" id="UP000636110"/>
    </source>
</evidence>
<evidence type="ECO:0000313" key="2">
    <source>
        <dbReference type="EMBL" id="MBB2149967.1"/>
    </source>
</evidence>
<name>A0ABR6EY57_9SPHI</name>
<protein>
    <recommendedName>
        <fullName evidence="1">DUF7033 domain-containing protein</fullName>
    </recommendedName>
</protein>
<dbReference type="RefSeq" id="WP_182958270.1">
    <property type="nucleotide sequence ID" value="NZ_WNXC01000004.1"/>
</dbReference>
<proteinExistence type="predicted"/>